<gene>
    <name evidence="1" type="ORF">Poly21_44590</name>
</gene>
<comment type="caution">
    <text evidence="1">The sequence shown here is derived from an EMBL/GenBank/DDBJ whole genome shotgun (WGS) entry which is preliminary data.</text>
</comment>
<dbReference type="EMBL" id="SJPU01000003">
    <property type="protein sequence ID" value="TWU10554.1"/>
    <property type="molecule type" value="Genomic_DNA"/>
</dbReference>
<keyword evidence="2" id="KW-1185">Reference proteome</keyword>
<reference evidence="1 2" key="1">
    <citation type="journal article" date="2020" name="Antonie Van Leeuwenhoek">
        <title>Rhodopirellula heiligendammensis sp. nov., Rhodopirellula pilleata sp. nov., and Rhodopirellula solitaria sp. nov. isolated from natural or artificial marine surfaces in Northern Germany and California, USA, and emended description of the genus Rhodopirellula.</title>
        <authorList>
            <person name="Kallscheuer N."/>
            <person name="Wiegand S."/>
            <person name="Jogler M."/>
            <person name="Boedeker C."/>
            <person name="Peeters S.H."/>
            <person name="Rast P."/>
            <person name="Heuer A."/>
            <person name="Jetten M.S.M."/>
            <person name="Rohde M."/>
            <person name="Jogler C."/>
        </authorList>
    </citation>
    <scope>NUCLEOTIDE SEQUENCE [LARGE SCALE GENOMIC DNA]</scope>
    <source>
        <strain evidence="1 2">Poly21</strain>
    </source>
</reference>
<sequence>MPPRTYATHCVNSIGDVGGCCGVEFQVTMLFHMGFHLILRRDDATPITTTNNKAQENK</sequence>
<accession>A0A5C6BJD2</accession>
<evidence type="ECO:0000313" key="1">
    <source>
        <dbReference type="EMBL" id="TWU10554.1"/>
    </source>
</evidence>
<evidence type="ECO:0000313" key="2">
    <source>
        <dbReference type="Proteomes" id="UP000319908"/>
    </source>
</evidence>
<proteinExistence type="predicted"/>
<dbReference type="Proteomes" id="UP000319908">
    <property type="component" value="Unassembled WGS sequence"/>
</dbReference>
<dbReference type="AlphaFoldDB" id="A0A5C6BJD2"/>
<dbReference type="RefSeq" id="WP_302119946.1">
    <property type="nucleotide sequence ID" value="NZ_SJPU01000003.1"/>
</dbReference>
<protein>
    <submittedName>
        <fullName evidence="1">Uncharacterized protein</fullName>
    </submittedName>
</protein>
<organism evidence="1 2">
    <name type="scientific">Allorhodopirellula heiligendammensis</name>
    <dbReference type="NCBI Taxonomy" id="2714739"/>
    <lineage>
        <taxon>Bacteria</taxon>
        <taxon>Pseudomonadati</taxon>
        <taxon>Planctomycetota</taxon>
        <taxon>Planctomycetia</taxon>
        <taxon>Pirellulales</taxon>
        <taxon>Pirellulaceae</taxon>
        <taxon>Allorhodopirellula</taxon>
    </lineage>
</organism>
<name>A0A5C6BJD2_9BACT</name>